<dbReference type="RefSeq" id="XP_788825.3">
    <property type="nucleotide sequence ID" value="XM_783732.4"/>
</dbReference>
<keyword evidence="5" id="KW-0496">Mitochondrion</keyword>
<reference evidence="9" key="1">
    <citation type="submission" date="2015-02" db="EMBL/GenBank/DDBJ databases">
        <title>Genome sequencing for Strongylocentrotus purpuratus.</title>
        <authorList>
            <person name="Murali S."/>
            <person name="Liu Y."/>
            <person name="Vee V."/>
            <person name="English A."/>
            <person name="Wang M."/>
            <person name="Skinner E."/>
            <person name="Han Y."/>
            <person name="Muzny D.M."/>
            <person name="Worley K.C."/>
            <person name="Gibbs R.A."/>
        </authorList>
    </citation>
    <scope>NUCLEOTIDE SEQUENCE</scope>
</reference>
<dbReference type="OrthoDB" id="6246201at2759"/>
<dbReference type="EnsemblMetazoa" id="XM_783732">
    <property type="protein sequence ID" value="XP_788825"/>
    <property type="gene ID" value="LOC583839"/>
</dbReference>
<sequence>MLPMLPKTHTWLLCSNHRGITRGITRSYCEKMAPNKAEPSAGETIDEDPPPMPPPPFPSRDWIGPADKKSNLRRVILAQPQNETDVERDYRVSRTATNDWNHQFWSKQNEIFIKAKEEFVQARLGEKQKETEDSSDNDVIGSGVKQVLSAEDMAEFYQQFLKDNQHSFHDYNKQWYRKNFSLLWPAVKANVSMFMKKNKR</sequence>
<dbReference type="GO" id="GO:0097193">
    <property type="term" value="P:intrinsic apoptotic signaling pathway"/>
    <property type="evidence" value="ECO:0007669"/>
    <property type="project" value="InterPro"/>
</dbReference>
<evidence type="ECO:0000256" key="6">
    <source>
        <dbReference type="ARBA" id="ARBA00023136"/>
    </source>
</evidence>
<dbReference type="GeneID" id="583839"/>
<evidence type="ECO:0000313" key="8">
    <source>
        <dbReference type="EnsemblMetazoa" id="XP_788825"/>
    </source>
</evidence>
<dbReference type="PANTHER" id="PTHR31107:SF2">
    <property type="entry name" value="CYTOCHROME C OXIDASE ASSEMBLY FACTOR 8"/>
    <property type="match status" value="1"/>
</dbReference>
<dbReference type="AlphaFoldDB" id="A0A7M7RCM8"/>
<name>A0A7M7RCM8_STRPU</name>
<dbReference type="KEGG" id="spu:583839"/>
<dbReference type="Pfam" id="PF10231">
    <property type="entry name" value="COA8"/>
    <property type="match status" value="1"/>
</dbReference>
<dbReference type="InterPro" id="IPR018796">
    <property type="entry name" value="COA8"/>
</dbReference>
<dbReference type="FunCoup" id="A0A7M7RCM8">
    <property type="interactions" value="495"/>
</dbReference>
<evidence type="ECO:0000256" key="4">
    <source>
        <dbReference type="ARBA" id="ARBA00022946"/>
    </source>
</evidence>
<keyword evidence="4" id="KW-0809">Transit peptide</keyword>
<evidence type="ECO:0008006" key="10">
    <source>
        <dbReference type="Google" id="ProtNLM"/>
    </source>
</evidence>
<keyword evidence="3" id="KW-0999">Mitochondrion inner membrane</keyword>
<keyword evidence="9" id="KW-1185">Reference proteome</keyword>
<accession>A0A7M7RCM8</accession>
<protein>
    <recommendedName>
        <fullName evidence="10">Apoptogenic protein 1, mitochondrial</fullName>
    </recommendedName>
</protein>
<proteinExistence type="inferred from homology"/>
<dbReference type="PANTHER" id="PTHR31107">
    <property type="entry name" value="APOPTOGENIC PROTEIN 1, MITOCHONDRIAL"/>
    <property type="match status" value="1"/>
</dbReference>
<dbReference type="OMA" id="AWNQEFW"/>
<evidence type="ECO:0000256" key="1">
    <source>
        <dbReference type="ARBA" id="ARBA00004443"/>
    </source>
</evidence>
<evidence type="ECO:0000256" key="7">
    <source>
        <dbReference type="SAM" id="MobiDB-lite"/>
    </source>
</evidence>
<dbReference type="InParanoid" id="A0A7M7RCM8"/>
<evidence type="ECO:0000256" key="5">
    <source>
        <dbReference type="ARBA" id="ARBA00023128"/>
    </source>
</evidence>
<evidence type="ECO:0000256" key="3">
    <source>
        <dbReference type="ARBA" id="ARBA00022792"/>
    </source>
</evidence>
<evidence type="ECO:0000256" key="2">
    <source>
        <dbReference type="ARBA" id="ARBA00005453"/>
    </source>
</evidence>
<reference evidence="8" key="2">
    <citation type="submission" date="2021-01" db="UniProtKB">
        <authorList>
            <consortium name="EnsemblMetazoa"/>
        </authorList>
    </citation>
    <scope>IDENTIFICATION</scope>
</reference>
<evidence type="ECO:0000313" key="9">
    <source>
        <dbReference type="Proteomes" id="UP000007110"/>
    </source>
</evidence>
<keyword evidence="6" id="KW-0472">Membrane</keyword>
<organism evidence="8 9">
    <name type="scientific">Strongylocentrotus purpuratus</name>
    <name type="common">Purple sea urchin</name>
    <dbReference type="NCBI Taxonomy" id="7668"/>
    <lineage>
        <taxon>Eukaryota</taxon>
        <taxon>Metazoa</taxon>
        <taxon>Echinodermata</taxon>
        <taxon>Eleutherozoa</taxon>
        <taxon>Echinozoa</taxon>
        <taxon>Echinoidea</taxon>
        <taxon>Euechinoidea</taxon>
        <taxon>Echinacea</taxon>
        <taxon>Camarodonta</taxon>
        <taxon>Echinidea</taxon>
        <taxon>Strongylocentrotidae</taxon>
        <taxon>Strongylocentrotus</taxon>
    </lineage>
</organism>
<dbReference type="GO" id="GO:0005743">
    <property type="term" value="C:mitochondrial inner membrane"/>
    <property type="evidence" value="ECO:0007669"/>
    <property type="project" value="UniProtKB-SubCell"/>
</dbReference>
<comment type="subcellular location">
    <subcellularLocation>
        <location evidence="1">Mitochondrion inner membrane</location>
        <topology evidence="1">Peripheral membrane protein</topology>
        <orientation evidence="1">Matrix side</orientation>
    </subcellularLocation>
</comment>
<feature type="region of interest" description="Disordered" evidence="7">
    <location>
        <begin position="34"/>
        <end position="65"/>
    </location>
</feature>
<comment type="similarity">
    <text evidence="2">Belongs to the COA8 family.</text>
</comment>
<dbReference type="GO" id="GO:0005739">
    <property type="term" value="C:mitochondrion"/>
    <property type="evidence" value="ECO:0000318"/>
    <property type="project" value="GO_Central"/>
</dbReference>
<dbReference type="Proteomes" id="UP000007110">
    <property type="component" value="Unassembled WGS sequence"/>
</dbReference>